<evidence type="ECO:0000313" key="1">
    <source>
        <dbReference type="EMBL" id="QPG70634.1"/>
    </source>
</evidence>
<dbReference type="AlphaFoldDB" id="A0A8E4RA72"/>
<name>A0A8E4RA72_MYCMU</name>
<protein>
    <submittedName>
        <fullName evidence="1">Uncharacterized protein</fullName>
    </submittedName>
</protein>
<dbReference type="GeneID" id="76724564"/>
<keyword evidence="2" id="KW-1185">Reference proteome</keyword>
<dbReference type="EMBL" id="CP062008">
    <property type="protein sequence ID" value="QPG70634.1"/>
    <property type="molecule type" value="Genomic_DNA"/>
</dbReference>
<organism evidence="1 2">
    <name type="scientific">Mycolicibacterium mucogenicum DSM 44124</name>
    <dbReference type="NCBI Taxonomy" id="1226753"/>
    <lineage>
        <taxon>Bacteria</taxon>
        <taxon>Bacillati</taxon>
        <taxon>Actinomycetota</taxon>
        <taxon>Actinomycetes</taxon>
        <taxon>Mycobacteriales</taxon>
        <taxon>Mycobacteriaceae</taxon>
        <taxon>Mycolicibacterium</taxon>
    </lineage>
</organism>
<dbReference type="KEGG" id="mmuc:C1S78_006585"/>
<sequence>MSRAETSGITMKWAIGLIGGSAVMGAAAVCAGVLAGPSQTTTANSTLITSTSTTAPVTFAAPSITGKAPLWAGQSPDTNPQG</sequence>
<evidence type="ECO:0000313" key="2">
    <source>
        <dbReference type="Proteomes" id="UP000309231"/>
    </source>
</evidence>
<gene>
    <name evidence="1" type="ORF">C1S78_006585</name>
</gene>
<accession>A0A8E4RA72</accession>
<proteinExistence type="predicted"/>
<reference evidence="1 2" key="2">
    <citation type="journal article" date="2019" name="Sci. Rep.">
        <title>Insight into the biology of Mycobacterium mucogenicum and Mycobacterium neoaurum clade members.</title>
        <authorList>
            <person name="Behra P.R.K."/>
            <person name="Pettersson B.M.F."/>
            <person name="Ramesh M."/>
            <person name="Dasgupta S."/>
            <person name="Kirsebom L.A."/>
        </authorList>
    </citation>
    <scope>NUCLEOTIDE SEQUENCE [LARGE SCALE GENOMIC DNA]</scope>
    <source>
        <strain evidence="1 2">DSM 44124</strain>
    </source>
</reference>
<dbReference type="RefSeq" id="WP_138158335.1">
    <property type="nucleotide sequence ID" value="NZ_ANBS01000021.1"/>
</dbReference>
<reference evidence="1 2" key="1">
    <citation type="journal article" date="2019" name="BMC Evol. Biol.">
        <title>Comparative genomics of Mycobacterium mucogenicum and Mycobacterium neoaurum clade members emphasizing tRNA and non-coding RNA.</title>
        <authorList>
            <person name="Behra P.R.K."/>
            <person name="Pettersson B.M.F."/>
            <person name="Das S."/>
            <person name="Dasgupta S."/>
            <person name="Kirsebom L.A."/>
        </authorList>
    </citation>
    <scope>NUCLEOTIDE SEQUENCE [LARGE SCALE GENOMIC DNA]</scope>
    <source>
        <strain evidence="1 2">DSM 44124</strain>
    </source>
</reference>
<dbReference type="Proteomes" id="UP000309231">
    <property type="component" value="Chromosome"/>
</dbReference>